<proteinExistence type="predicted"/>
<organism evidence="1 2">
    <name type="scientific">candidate division WWE3 bacterium</name>
    <dbReference type="NCBI Taxonomy" id="2053526"/>
    <lineage>
        <taxon>Bacteria</taxon>
        <taxon>Katanobacteria</taxon>
    </lineage>
</organism>
<dbReference type="AlphaFoldDB" id="A0A955E052"/>
<gene>
    <name evidence="1" type="ORF">KDA10_02690</name>
</gene>
<reference evidence="1" key="2">
    <citation type="journal article" date="2021" name="Microbiome">
        <title>Successional dynamics and alternative stable states in a saline activated sludge microbial community over 9 years.</title>
        <authorList>
            <person name="Wang Y."/>
            <person name="Ye J."/>
            <person name="Ju F."/>
            <person name="Liu L."/>
            <person name="Boyd J.A."/>
            <person name="Deng Y."/>
            <person name="Parks D.H."/>
            <person name="Jiang X."/>
            <person name="Yin X."/>
            <person name="Woodcroft B.J."/>
            <person name="Tyson G.W."/>
            <person name="Hugenholtz P."/>
            <person name="Polz M.F."/>
            <person name="Zhang T."/>
        </authorList>
    </citation>
    <scope>NUCLEOTIDE SEQUENCE</scope>
    <source>
        <strain evidence="1">HKST-UBA80</strain>
    </source>
</reference>
<comment type="caution">
    <text evidence="1">The sequence shown here is derived from an EMBL/GenBank/DDBJ whole genome shotgun (WGS) entry which is preliminary data.</text>
</comment>
<protein>
    <submittedName>
        <fullName evidence="1">Uncharacterized protein</fullName>
    </submittedName>
</protein>
<accession>A0A955E052</accession>
<dbReference type="EMBL" id="JAGQNY010000009">
    <property type="protein sequence ID" value="MCA9302242.1"/>
    <property type="molecule type" value="Genomic_DNA"/>
</dbReference>
<evidence type="ECO:0000313" key="2">
    <source>
        <dbReference type="Proteomes" id="UP000714817"/>
    </source>
</evidence>
<reference evidence="1" key="1">
    <citation type="submission" date="2020-04" db="EMBL/GenBank/DDBJ databases">
        <authorList>
            <person name="Zhang T."/>
        </authorList>
    </citation>
    <scope>NUCLEOTIDE SEQUENCE</scope>
    <source>
        <strain evidence="1">HKST-UBA80</strain>
    </source>
</reference>
<sequence>MVRSIAASLASEYNSADFSVEKLVRELDAPHMTESLKGRLINQTFFERLRLLNSLGLVEGDTASCRDRVDDKLLAEGAVVVQTNTRRRLKVCGMEAAYYEFVDHYYKNSKKFPNHSVLALSVWQTLNELLGLSVGEAAPSARDRRLFYTNRPEVPLEGFFRGRNLYGKAGGSEWAVLAHQLLMLSGAEGMKFALVPSTNSYVSARKRDISERDLRAEREKQLKSSQDRGDDNDIFPPGFLASTLLPKEPLYYHIVHVKNGKVFLVCFDPRLSTTYTVDKGGKESWPLLVQLKPDFNAQLKHGLFVQAHDIRVPSGATRSPSPHPDYDRCSTVAVRRAALIFRE</sequence>
<name>A0A955E052_UNCKA</name>
<evidence type="ECO:0000313" key="1">
    <source>
        <dbReference type="EMBL" id="MCA9302242.1"/>
    </source>
</evidence>
<dbReference type="Proteomes" id="UP000714817">
    <property type="component" value="Unassembled WGS sequence"/>
</dbReference>